<organism evidence="1">
    <name type="scientific">Anopheles darlingi</name>
    <name type="common">Mosquito</name>
    <dbReference type="NCBI Taxonomy" id="43151"/>
    <lineage>
        <taxon>Eukaryota</taxon>
        <taxon>Metazoa</taxon>
        <taxon>Ecdysozoa</taxon>
        <taxon>Arthropoda</taxon>
        <taxon>Hexapoda</taxon>
        <taxon>Insecta</taxon>
        <taxon>Pterygota</taxon>
        <taxon>Neoptera</taxon>
        <taxon>Endopterygota</taxon>
        <taxon>Diptera</taxon>
        <taxon>Nematocera</taxon>
        <taxon>Culicoidea</taxon>
        <taxon>Culicidae</taxon>
        <taxon>Anophelinae</taxon>
        <taxon>Anopheles</taxon>
    </lineage>
</organism>
<protein>
    <submittedName>
        <fullName evidence="1">Putative secreted protein</fullName>
    </submittedName>
</protein>
<name>A0A2M4DB42_ANODA</name>
<dbReference type="EMBL" id="GGFL01010626">
    <property type="protein sequence ID" value="MBW74804.1"/>
    <property type="molecule type" value="Transcribed_RNA"/>
</dbReference>
<proteinExistence type="predicted"/>
<accession>A0A2M4DB42</accession>
<sequence length="75" mass="8777">MPSLCSAFVLTAASVRPLLPRTQGDDDELQAVSWKTLDTAPFVQYVCLRLRQPDYIRRLCWLARYLFYCTASRYR</sequence>
<dbReference type="AlphaFoldDB" id="A0A2M4DB42"/>
<evidence type="ECO:0000313" key="1">
    <source>
        <dbReference type="EMBL" id="MBW74804.1"/>
    </source>
</evidence>
<reference evidence="1" key="1">
    <citation type="submission" date="2018-01" db="EMBL/GenBank/DDBJ databases">
        <title>An insight into the sialome of Amazonian anophelines.</title>
        <authorList>
            <person name="Ribeiro J.M."/>
            <person name="Scarpassa V."/>
            <person name="Calvo E."/>
        </authorList>
    </citation>
    <scope>NUCLEOTIDE SEQUENCE</scope>
</reference>